<protein>
    <submittedName>
        <fullName evidence="1">Uncharacterized protein</fullName>
    </submittedName>
</protein>
<comment type="caution">
    <text evidence="1">The sequence shown here is derived from an EMBL/GenBank/DDBJ whole genome shotgun (WGS) entry which is preliminary data.</text>
</comment>
<name>A0ABQ3QRT4_9ACTN</name>
<reference evidence="1" key="1">
    <citation type="submission" date="2024-05" db="EMBL/GenBank/DDBJ databases">
        <title>Whole genome shotgun sequence of Streptomyces violascens NBRC 12920.</title>
        <authorList>
            <person name="Komaki H."/>
            <person name="Tamura T."/>
        </authorList>
    </citation>
    <scope>NUCLEOTIDE SEQUENCE</scope>
    <source>
        <strain evidence="1">NBRC 12920</strain>
    </source>
</reference>
<proteinExistence type="predicted"/>
<gene>
    <name evidence="1" type="ORF">Sviol_43770</name>
</gene>
<keyword evidence="2" id="KW-1185">Reference proteome</keyword>
<sequence length="180" mass="18933">MVLAVHGDPFTVLPGNDGPLLTLDVLRPGSQAPRERLPAPEPTPRLAPAVGAVLRSRLDPRLPEPRALFVVEAVPVVLLGGEPAFEVVTVPCHTGHDLRELRPRVQERVEPDVAGLSVDRPPQCGRIRVGIARGELRRSPLGAIGVLAEPAGAAAVGGTTARPACRARWRGAARVPASAK</sequence>
<accession>A0ABQ3QRT4</accession>
<evidence type="ECO:0000313" key="1">
    <source>
        <dbReference type="EMBL" id="GHI39969.1"/>
    </source>
</evidence>
<dbReference type="EMBL" id="BNDY01000017">
    <property type="protein sequence ID" value="GHI39969.1"/>
    <property type="molecule type" value="Genomic_DNA"/>
</dbReference>
<organism evidence="1 2">
    <name type="scientific">Streptomyces violascens</name>
    <dbReference type="NCBI Taxonomy" id="67381"/>
    <lineage>
        <taxon>Bacteria</taxon>
        <taxon>Bacillati</taxon>
        <taxon>Actinomycetota</taxon>
        <taxon>Actinomycetes</taxon>
        <taxon>Kitasatosporales</taxon>
        <taxon>Streptomycetaceae</taxon>
        <taxon>Streptomyces</taxon>
    </lineage>
</organism>
<evidence type="ECO:0000313" key="2">
    <source>
        <dbReference type="Proteomes" id="UP001050808"/>
    </source>
</evidence>
<dbReference type="Proteomes" id="UP001050808">
    <property type="component" value="Unassembled WGS sequence"/>
</dbReference>